<feature type="domain" description="Outer membrane protein beta-barrel" evidence="2">
    <location>
        <begin position="43"/>
        <end position="233"/>
    </location>
</feature>
<dbReference type="Proteomes" id="UP001158050">
    <property type="component" value="Unassembled WGS sequence"/>
</dbReference>
<evidence type="ECO:0000259" key="2">
    <source>
        <dbReference type="Pfam" id="PF13568"/>
    </source>
</evidence>
<evidence type="ECO:0000256" key="1">
    <source>
        <dbReference type="SAM" id="SignalP"/>
    </source>
</evidence>
<dbReference type="RefSeq" id="WP_283416798.1">
    <property type="nucleotide sequence ID" value="NZ_FXUO01000004.1"/>
</dbReference>
<keyword evidence="4" id="KW-1185">Reference proteome</keyword>
<evidence type="ECO:0000313" key="4">
    <source>
        <dbReference type="Proteomes" id="UP001158050"/>
    </source>
</evidence>
<gene>
    <name evidence="3" type="ORF">SAMN05421679_104362</name>
</gene>
<evidence type="ECO:0000313" key="3">
    <source>
        <dbReference type="EMBL" id="SMP93269.1"/>
    </source>
</evidence>
<comment type="caution">
    <text evidence="3">The sequence shown here is derived from an EMBL/GenBank/DDBJ whole genome shotgun (WGS) entry which is preliminary data.</text>
</comment>
<name>A0ABY1R2Y5_9FLAO</name>
<proteinExistence type="predicted"/>
<keyword evidence="1" id="KW-0732">Signal</keyword>
<dbReference type="Gene3D" id="2.40.160.20">
    <property type="match status" value="1"/>
</dbReference>
<organism evidence="3 4">
    <name type="scientific">Epilithonimonas pallida</name>
    <dbReference type="NCBI Taxonomy" id="373671"/>
    <lineage>
        <taxon>Bacteria</taxon>
        <taxon>Pseudomonadati</taxon>
        <taxon>Bacteroidota</taxon>
        <taxon>Flavobacteriia</taxon>
        <taxon>Flavobacteriales</taxon>
        <taxon>Weeksellaceae</taxon>
        <taxon>Chryseobacterium group</taxon>
        <taxon>Epilithonimonas</taxon>
    </lineage>
</organism>
<dbReference type="InterPro" id="IPR025665">
    <property type="entry name" value="Beta-barrel_OMP_2"/>
</dbReference>
<dbReference type="Pfam" id="PF13568">
    <property type="entry name" value="OMP_b-brl_2"/>
    <property type="match status" value="1"/>
</dbReference>
<feature type="signal peptide" evidence="1">
    <location>
        <begin position="1"/>
        <end position="21"/>
    </location>
</feature>
<dbReference type="EMBL" id="FXUO01000004">
    <property type="protein sequence ID" value="SMP93269.1"/>
    <property type="molecule type" value="Genomic_DNA"/>
</dbReference>
<feature type="chain" id="PRO_5046603164" evidence="1">
    <location>
        <begin position="22"/>
        <end position="269"/>
    </location>
</feature>
<protein>
    <submittedName>
        <fullName evidence="3">Probable protein-translocating porin PorT</fullName>
    </submittedName>
</protein>
<sequence length="269" mass="30993">MKQRFIKILSFAVLLSSNFNAQTFNNLFRTKDRPDNLEDFDLQKFSWGFFLAGNNFDYKMVLNPTYGMDGNQSLVESKSTYSFGAGLIGKMRLNEFLDLRIEPGLHFVQRDLTFKTFDHINELYPGGFPLPDGSSTTVITEPTDVDIKKIVKSTYVDIPIMLEIHGDRWYNSRPYAAAGINYLVNLQSNQTSENDNQLNTFRSTTHNFGWSAELGIQFYFNRFKLTPAIRGTFFTNNEIVQDKSTTSPYWTPAISMLQSRAFMFVLKFE</sequence>
<accession>A0ABY1R2Y5</accession>
<reference evidence="3 4" key="1">
    <citation type="submission" date="2017-05" db="EMBL/GenBank/DDBJ databases">
        <authorList>
            <person name="Varghese N."/>
            <person name="Submissions S."/>
        </authorList>
    </citation>
    <scope>NUCLEOTIDE SEQUENCE [LARGE SCALE GENOMIC DNA]</scope>
    <source>
        <strain evidence="3 4">DSM 18015</strain>
    </source>
</reference>